<organism evidence="2 3">
    <name type="scientific">Pyrocoelia pectoralis</name>
    <dbReference type="NCBI Taxonomy" id="417401"/>
    <lineage>
        <taxon>Eukaryota</taxon>
        <taxon>Metazoa</taxon>
        <taxon>Ecdysozoa</taxon>
        <taxon>Arthropoda</taxon>
        <taxon>Hexapoda</taxon>
        <taxon>Insecta</taxon>
        <taxon>Pterygota</taxon>
        <taxon>Neoptera</taxon>
        <taxon>Endopterygota</taxon>
        <taxon>Coleoptera</taxon>
        <taxon>Polyphaga</taxon>
        <taxon>Elateriformia</taxon>
        <taxon>Elateroidea</taxon>
        <taxon>Lampyridae</taxon>
        <taxon>Lampyrinae</taxon>
        <taxon>Pyrocoelia</taxon>
    </lineage>
</organism>
<dbReference type="CDD" id="cd00304">
    <property type="entry name" value="RT_like"/>
    <property type="match status" value="1"/>
</dbReference>
<evidence type="ECO:0000313" key="3">
    <source>
        <dbReference type="Proteomes" id="UP001329430"/>
    </source>
</evidence>
<gene>
    <name evidence="2" type="ORF">RI129_001274</name>
</gene>
<dbReference type="PANTHER" id="PTHR21301">
    <property type="entry name" value="REVERSE TRANSCRIPTASE"/>
    <property type="match status" value="1"/>
</dbReference>
<dbReference type="Proteomes" id="UP001329430">
    <property type="component" value="Chromosome 1"/>
</dbReference>
<accession>A0AAN7VJD9</accession>
<dbReference type="InterPro" id="IPR000477">
    <property type="entry name" value="RT_dom"/>
</dbReference>
<dbReference type="PROSITE" id="PS50878">
    <property type="entry name" value="RT_POL"/>
    <property type="match status" value="1"/>
</dbReference>
<name>A0AAN7VJD9_9COLE</name>
<dbReference type="PANTHER" id="PTHR21301:SF10">
    <property type="entry name" value="REVERSE TRANSCRIPTASE DOMAIN-CONTAINING PROTEIN"/>
    <property type="match status" value="1"/>
</dbReference>
<comment type="caution">
    <text evidence="2">The sequence shown here is derived from an EMBL/GenBank/DDBJ whole genome shotgun (WGS) entry which is preliminary data.</text>
</comment>
<dbReference type="SUPFAM" id="SSF82771">
    <property type="entry name" value="GIY-YIG endonuclease"/>
    <property type="match status" value="1"/>
</dbReference>
<evidence type="ECO:0000259" key="1">
    <source>
        <dbReference type="PROSITE" id="PS50878"/>
    </source>
</evidence>
<reference evidence="2 3" key="1">
    <citation type="journal article" date="2024" name="Insects">
        <title>An Improved Chromosome-Level Genome Assembly of the Firefly Pyrocoelia pectoralis.</title>
        <authorList>
            <person name="Fu X."/>
            <person name="Meyer-Rochow V.B."/>
            <person name="Ballantyne L."/>
            <person name="Zhu X."/>
        </authorList>
    </citation>
    <scope>NUCLEOTIDE SEQUENCE [LARGE SCALE GENOMIC DNA]</scope>
    <source>
        <strain evidence="2">XCY_ONT2</strain>
    </source>
</reference>
<dbReference type="AlphaFoldDB" id="A0AAN7VJD9"/>
<feature type="domain" description="Reverse transcriptase" evidence="1">
    <location>
        <begin position="321"/>
        <end position="567"/>
    </location>
</feature>
<dbReference type="InterPro" id="IPR035901">
    <property type="entry name" value="GIY-YIG_endonuc_sf"/>
</dbReference>
<dbReference type="InterPro" id="IPR058912">
    <property type="entry name" value="HTH_animal"/>
</dbReference>
<proteinExistence type="predicted"/>
<protein>
    <recommendedName>
        <fullName evidence="1">Reverse transcriptase domain-containing protein</fullName>
    </recommendedName>
</protein>
<keyword evidence="3" id="KW-1185">Reference proteome</keyword>
<dbReference type="Pfam" id="PF26215">
    <property type="entry name" value="HTH_animal"/>
    <property type="match status" value="1"/>
</dbReference>
<dbReference type="EMBL" id="JAVRBK010000001">
    <property type="protein sequence ID" value="KAK5650245.1"/>
    <property type="molecule type" value="Genomic_DNA"/>
</dbReference>
<dbReference type="Gene3D" id="3.40.1440.10">
    <property type="entry name" value="GIY-YIG endonuclease"/>
    <property type="match status" value="1"/>
</dbReference>
<dbReference type="Pfam" id="PF00078">
    <property type="entry name" value="RVT_1"/>
    <property type="match status" value="1"/>
</dbReference>
<sequence length="817" mass="94052">MNLQFANRAQLVRRFEKLSIQQKRIHLNLWFTSTCLKVNVIPNFIKFNIRSNLNTPTAFKAIKQAQKHWLRNEITKWYQERERINLPLYQLHLHLASLIHPLEWNILMKTVKEAVATFGNNLFKKLNNKIKQLQLKDTPHQSHQNRTIDHAFHPRVLNLSDHKFFDTDLDLLNKGLKYIPYTNVSNKTIIQEISTSCDAIISSLDQSVPHDILKAEIYKSLNVFHNNQSFNSKVTQGHFGEISKFNKVSKLFNGSKSTIMCTKADKGNCMVILNKSDYIAKVEDFINSPGFIKLNSNPTNNFNIKVRHLVFSYRDILSSFNTNYKSILVMNPRPPLLYGLPKIHKPNVPIRPVVSFLNTPASKLTSWLNNLLKTHITLSPNLAIKNSLDLTTKLNSITLPKEFSMVSFDVTNLFPSIPPLECVNIVSNFLHSSNLSDLQTQCILRLLNLSVQQNFFLFNNSFYSQSEGLAMGSNLSPILAEIFMNDLEKNYIINNKFFIDHILFWGRYVDDIICLHTADDTSLTLFFNHLNQIHRNIKFTVEKEINNQLPFLDILLTRNNFHINYSIYRKPTTTDALIPIDSIHPFSHKLAGLNALLRRMVVIPMSPVNFQKELNIIRHIALNNGYNNNLVDTLLSKITRSIHPTSLIPQKTSKDKLIYRSLPFYPNLSYQLKNIFKAHNICISFSTTHTLNSTLVHNKDPINLLQKSGIYQLSCQTCDGFYIGRTGRSFSTRFKEHLKAIKTNNLSHKSTFAEHILASGHNFDPLIDYRILHLCNKPFLLNVLESLEIAKHKNNSSLLNEITDLGSDLISYKFITN</sequence>
<evidence type="ECO:0000313" key="2">
    <source>
        <dbReference type="EMBL" id="KAK5650245.1"/>
    </source>
</evidence>